<dbReference type="GO" id="GO:0005737">
    <property type="term" value="C:cytoplasm"/>
    <property type="evidence" value="ECO:0007669"/>
    <property type="project" value="TreeGrafter"/>
</dbReference>
<dbReference type="EMBL" id="PDUG01000001">
    <property type="protein sequence ID" value="PIC51145.1"/>
    <property type="molecule type" value="Genomic_DNA"/>
</dbReference>
<dbReference type="GO" id="GO:0045505">
    <property type="term" value="F:dynein intermediate chain binding"/>
    <property type="evidence" value="ECO:0007669"/>
    <property type="project" value="TreeGrafter"/>
</dbReference>
<evidence type="ECO:0000256" key="1">
    <source>
        <dbReference type="ARBA" id="ARBA00005361"/>
    </source>
</evidence>
<evidence type="ECO:0008006" key="5">
    <source>
        <dbReference type="Google" id="ProtNLM"/>
    </source>
</evidence>
<evidence type="ECO:0000313" key="3">
    <source>
        <dbReference type="EMBL" id="PIC51145.1"/>
    </source>
</evidence>
<dbReference type="AlphaFoldDB" id="A0A2G5VH82"/>
<keyword evidence="4" id="KW-1185">Reference proteome</keyword>
<dbReference type="Gene3D" id="3.30.1140.40">
    <property type="entry name" value="Tctex-1"/>
    <property type="match status" value="1"/>
</dbReference>
<dbReference type="STRING" id="1611254.A0A2G5VH82"/>
<proteinExistence type="inferred from homology"/>
<dbReference type="Pfam" id="PF03645">
    <property type="entry name" value="Tctex-1"/>
    <property type="match status" value="1"/>
</dbReference>
<dbReference type="Proteomes" id="UP000230233">
    <property type="component" value="Chromosome I"/>
</dbReference>
<gene>
    <name evidence="3" type="primary">Cni-dylt-1</name>
    <name evidence="3" type="synonym">Cnig_chr_I.g1777</name>
    <name evidence="3" type="ORF">B9Z55_001777</name>
</gene>
<comment type="similarity">
    <text evidence="1">Belongs to the dynein light chain Tctex-type family.</text>
</comment>
<feature type="chain" id="PRO_5013721016" description="Cystatin domain-containing protein" evidence="2">
    <location>
        <begin position="16"/>
        <end position="119"/>
    </location>
</feature>
<dbReference type="CDD" id="cd21455">
    <property type="entry name" value="DLC-like_DYNLT1_DYNLT3"/>
    <property type="match status" value="1"/>
</dbReference>
<comment type="caution">
    <text evidence="3">The sequence shown here is derived from an EMBL/GenBank/DDBJ whole genome shotgun (WGS) entry which is preliminary data.</text>
</comment>
<organism evidence="3 4">
    <name type="scientific">Caenorhabditis nigoni</name>
    <dbReference type="NCBI Taxonomy" id="1611254"/>
    <lineage>
        <taxon>Eukaryota</taxon>
        <taxon>Metazoa</taxon>
        <taxon>Ecdysozoa</taxon>
        <taxon>Nematoda</taxon>
        <taxon>Chromadorea</taxon>
        <taxon>Rhabditida</taxon>
        <taxon>Rhabditina</taxon>
        <taxon>Rhabditomorpha</taxon>
        <taxon>Rhabditoidea</taxon>
        <taxon>Rhabditidae</taxon>
        <taxon>Peloderinae</taxon>
        <taxon>Caenorhabditis</taxon>
    </lineage>
</organism>
<dbReference type="PANTHER" id="PTHR21255">
    <property type="entry name" value="T-COMPLEX-ASSOCIATED-TESTIS-EXPRESSED 1/ DYNEIN LIGHT CHAIN"/>
    <property type="match status" value="1"/>
</dbReference>
<accession>A0A2G5VH82</accession>
<dbReference type="GO" id="GO:0005868">
    <property type="term" value="C:cytoplasmic dynein complex"/>
    <property type="evidence" value="ECO:0007669"/>
    <property type="project" value="TreeGrafter"/>
</dbReference>
<feature type="signal peptide" evidence="2">
    <location>
        <begin position="1"/>
        <end position="15"/>
    </location>
</feature>
<dbReference type="GO" id="GO:0007018">
    <property type="term" value="P:microtubule-based movement"/>
    <property type="evidence" value="ECO:0007669"/>
    <property type="project" value="TreeGrafter"/>
</dbReference>
<dbReference type="InterPro" id="IPR038586">
    <property type="entry name" value="Tctex-1-like_sf"/>
</dbReference>
<dbReference type="OrthoDB" id="10059120at2759"/>
<name>A0A2G5VH82_9PELO</name>
<dbReference type="PANTHER" id="PTHR21255:SF4">
    <property type="entry name" value="DYNEIN LIGHT CHAIN TCTEX-TYPE"/>
    <property type="match status" value="1"/>
</dbReference>
<protein>
    <recommendedName>
        <fullName evidence="5">Cystatin domain-containing protein</fullName>
    </recommendedName>
</protein>
<evidence type="ECO:0000256" key="2">
    <source>
        <dbReference type="SAM" id="SignalP"/>
    </source>
</evidence>
<evidence type="ECO:0000313" key="4">
    <source>
        <dbReference type="Proteomes" id="UP000230233"/>
    </source>
</evidence>
<dbReference type="InterPro" id="IPR005334">
    <property type="entry name" value="Tctex-1-like"/>
</dbReference>
<sequence>MKSMILCVCIFNIMALPEEDVHMIIKQVLDETVGANATYTHKDSVQWNQKAVEQITKKLVAAGKPYKYVVTSSFLQISSGSGLNVSTISYWNKITDSSYMYRWEAKTMLAIVYVFAIAI</sequence>
<reference evidence="4" key="1">
    <citation type="submission" date="2017-10" db="EMBL/GenBank/DDBJ databases">
        <title>Rapid genome shrinkage in a self-fertile nematode reveals novel sperm competition proteins.</title>
        <authorList>
            <person name="Yin D."/>
            <person name="Schwarz E.M."/>
            <person name="Thomas C.G."/>
            <person name="Felde R.L."/>
            <person name="Korf I.F."/>
            <person name="Cutter A.D."/>
            <person name="Schartner C.M."/>
            <person name="Ralston E.J."/>
            <person name="Meyer B.J."/>
            <person name="Haag E.S."/>
        </authorList>
    </citation>
    <scope>NUCLEOTIDE SEQUENCE [LARGE SCALE GENOMIC DNA]</scope>
    <source>
        <strain evidence="4">JU1422</strain>
    </source>
</reference>
<keyword evidence="2" id="KW-0732">Signal</keyword>